<feature type="domain" description="Globin-sensor" evidence="1">
    <location>
        <begin position="25"/>
        <end position="195"/>
    </location>
</feature>
<dbReference type="RefSeq" id="WP_050058828.1">
    <property type="nucleotide sequence ID" value="NZ_JACHEK010000003.1"/>
</dbReference>
<dbReference type="EMBL" id="JACHEK010000003">
    <property type="protein sequence ID" value="MBB6143545.1"/>
    <property type="molecule type" value="Genomic_DNA"/>
</dbReference>
<evidence type="ECO:0000313" key="3">
    <source>
        <dbReference type="Proteomes" id="UP000538666"/>
    </source>
</evidence>
<keyword evidence="3" id="KW-1185">Reference proteome</keyword>
<evidence type="ECO:0000259" key="1">
    <source>
        <dbReference type="Pfam" id="PF11563"/>
    </source>
</evidence>
<protein>
    <recommendedName>
        <fullName evidence="1">Globin-sensor domain-containing protein</fullName>
    </recommendedName>
</protein>
<proteinExistence type="predicted"/>
<dbReference type="Pfam" id="PF11563">
    <property type="entry name" value="Protoglobin"/>
    <property type="match status" value="1"/>
</dbReference>
<dbReference type="AlphaFoldDB" id="A0A841JSU3"/>
<evidence type="ECO:0000313" key="2">
    <source>
        <dbReference type="EMBL" id="MBB6143545.1"/>
    </source>
</evidence>
<sequence length="201" mass="22949">MKQIAGKQDGYTYGDESVEVSPVTMDELERLKVSVGFTDEDRQWLKAAGEVLADQVKAIVTRWRSEIIASIPHLARHSRSLKGDKLPGYLAQSNLRFEQWILDTCLREYDQEWLNYQHEIALRHTSAKKNRTDGVESTAFVPYRDIAAFTAVLVETMKPYLAAKGHSEIEVEAMHRAWGRSLQLQIALWAQVYIASPGNEW</sequence>
<dbReference type="InterPro" id="IPR012292">
    <property type="entry name" value="Globin/Proto"/>
</dbReference>
<gene>
    <name evidence="2" type="ORF">HNQ77_001494</name>
</gene>
<dbReference type="Proteomes" id="UP000538666">
    <property type="component" value="Unassembled WGS sequence"/>
</dbReference>
<reference evidence="2 3" key="1">
    <citation type="submission" date="2020-08" db="EMBL/GenBank/DDBJ databases">
        <title>Genomic Encyclopedia of Type Strains, Phase IV (KMG-IV): sequencing the most valuable type-strain genomes for metagenomic binning, comparative biology and taxonomic classification.</title>
        <authorList>
            <person name="Goeker M."/>
        </authorList>
    </citation>
    <scope>NUCLEOTIDE SEQUENCE [LARGE SCALE GENOMIC DNA]</scope>
    <source>
        <strain evidence="2 3">DSM 103733</strain>
    </source>
</reference>
<dbReference type="SUPFAM" id="SSF46458">
    <property type="entry name" value="Globin-like"/>
    <property type="match status" value="1"/>
</dbReference>
<name>A0A841JSU3_9BACT</name>
<dbReference type="InterPro" id="IPR044398">
    <property type="entry name" value="Globin-sensor_dom"/>
</dbReference>
<dbReference type="GO" id="GO:0019825">
    <property type="term" value="F:oxygen binding"/>
    <property type="evidence" value="ECO:0007669"/>
    <property type="project" value="InterPro"/>
</dbReference>
<organism evidence="2 3">
    <name type="scientific">Silvibacterium bohemicum</name>
    <dbReference type="NCBI Taxonomy" id="1577686"/>
    <lineage>
        <taxon>Bacteria</taxon>
        <taxon>Pseudomonadati</taxon>
        <taxon>Acidobacteriota</taxon>
        <taxon>Terriglobia</taxon>
        <taxon>Terriglobales</taxon>
        <taxon>Acidobacteriaceae</taxon>
        <taxon>Silvibacterium</taxon>
    </lineage>
</organism>
<accession>A0A841JSU3</accession>
<comment type="caution">
    <text evidence="2">The sequence shown here is derived from an EMBL/GenBank/DDBJ whole genome shotgun (WGS) entry which is preliminary data.</text>
</comment>
<dbReference type="Gene3D" id="1.10.490.10">
    <property type="entry name" value="Globins"/>
    <property type="match status" value="1"/>
</dbReference>
<dbReference type="OrthoDB" id="9780134at2"/>
<dbReference type="GO" id="GO:0020037">
    <property type="term" value="F:heme binding"/>
    <property type="evidence" value="ECO:0007669"/>
    <property type="project" value="InterPro"/>
</dbReference>
<dbReference type="InterPro" id="IPR009050">
    <property type="entry name" value="Globin-like_sf"/>
</dbReference>